<reference evidence="2" key="1">
    <citation type="submission" date="2020-09" db="EMBL/GenBank/DDBJ databases">
        <title>A novel bacterium of genus Paenibacillus, isolated from South China Sea.</title>
        <authorList>
            <person name="Huang H."/>
            <person name="Mo K."/>
            <person name="Hu Y."/>
        </authorList>
    </citation>
    <scope>NUCLEOTIDE SEQUENCE</scope>
    <source>
        <strain evidence="2">IB182493</strain>
    </source>
</reference>
<gene>
    <name evidence="2" type="ORF">IDH41_07180</name>
</gene>
<protein>
    <submittedName>
        <fullName evidence="2">Uncharacterized protein</fullName>
    </submittedName>
</protein>
<keyword evidence="3" id="KW-1185">Reference proteome</keyword>
<dbReference type="RefSeq" id="WP_190859588.1">
    <property type="nucleotide sequence ID" value="NZ_JACXIY010000009.1"/>
</dbReference>
<evidence type="ECO:0000313" key="3">
    <source>
        <dbReference type="Proteomes" id="UP000632125"/>
    </source>
</evidence>
<evidence type="ECO:0000256" key="1">
    <source>
        <dbReference type="SAM" id="Phobius"/>
    </source>
</evidence>
<sequence length="80" mass="8843">MLIVIGISLLAAVAGTLIWIRNGKKGRKRERAWALLLLAIGTTYAIGVQLRLPMPNPVDGITYLFGPVYKPILGWIQEEL</sequence>
<dbReference type="AlphaFoldDB" id="A0A927H5F1"/>
<dbReference type="EMBL" id="JACXIY010000009">
    <property type="protein sequence ID" value="MBD2868352.1"/>
    <property type="molecule type" value="Genomic_DNA"/>
</dbReference>
<keyword evidence="1" id="KW-0472">Membrane</keyword>
<keyword evidence="1" id="KW-0812">Transmembrane</keyword>
<accession>A0A927H5F1</accession>
<name>A0A927H5F1_9BACL</name>
<evidence type="ECO:0000313" key="2">
    <source>
        <dbReference type="EMBL" id="MBD2868352.1"/>
    </source>
</evidence>
<organism evidence="2 3">
    <name type="scientific">Paenibacillus arenilitoris</name>
    <dbReference type="NCBI Taxonomy" id="2772299"/>
    <lineage>
        <taxon>Bacteria</taxon>
        <taxon>Bacillati</taxon>
        <taxon>Bacillota</taxon>
        <taxon>Bacilli</taxon>
        <taxon>Bacillales</taxon>
        <taxon>Paenibacillaceae</taxon>
        <taxon>Paenibacillus</taxon>
    </lineage>
</organism>
<proteinExistence type="predicted"/>
<dbReference type="Proteomes" id="UP000632125">
    <property type="component" value="Unassembled WGS sequence"/>
</dbReference>
<feature type="transmembrane region" description="Helical" evidence="1">
    <location>
        <begin position="6"/>
        <end position="21"/>
    </location>
</feature>
<comment type="caution">
    <text evidence="2">The sequence shown here is derived from an EMBL/GenBank/DDBJ whole genome shotgun (WGS) entry which is preliminary data.</text>
</comment>
<feature type="transmembrane region" description="Helical" evidence="1">
    <location>
        <begin position="33"/>
        <end position="52"/>
    </location>
</feature>
<keyword evidence="1" id="KW-1133">Transmembrane helix</keyword>